<reference evidence="4" key="1">
    <citation type="submission" date="2021-02" db="EMBL/GenBank/DDBJ databases">
        <authorList>
            <person name="Dougan E. K."/>
            <person name="Rhodes N."/>
            <person name="Thang M."/>
            <person name="Chan C."/>
        </authorList>
    </citation>
    <scope>NUCLEOTIDE SEQUENCE</scope>
</reference>
<keyword evidence="2" id="KW-0479">Metal-binding</keyword>
<evidence type="ECO:0000313" key="4">
    <source>
        <dbReference type="EMBL" id="CAE7233277.1"/>
    </source>
</evidence>
<feature type="binding site" evidence="2">
    <location>
        <position position="407"/>
    </location>
    <ligand>
        <name>Zn(2+)</name>
        <dbReference type="ChEBI" id="CHEBI:29105"/>
    </ligand>
</feature>
<dbReference type="Pfam" id="PF05147">
    <property type="entry name" value="LANC_like"/>
    <property type="match status" value="1"/>
</dbReference>
<evidence type="ECO:0000259" key="3">
    <source>
        <dbReference type="SMART" id="SM00932"/>
    </source>
</evidence>
<keyword evidence="2" id="KW-0862">Zinc</keyword>
<dbReference type="PANTHER" id="PTHR12736">
    <property type="entry name" value="LANC-LIKE PROTEIN"/>
    <property type="match status" value="1"/>
</dbReference>
<dbReference type="Pfam" id="PF08712">
    <property type="entry name" value="Nfu_N"/>
    <property type="match status" value="1"/>
</dbReference>
<accession>A0A812KNQ6</accession>
<gene>
    <name evidence="4" type="primary">LANCL1</name>
    <name evidence="4" type="ORF">SNAT2548_LOCUS9734</name>
</gene>
<organism evidence="4 5">
    <name type="scientific">Symbiodinium natans</name>
    <dbReference type="NCBI Taxonomy" id="878477"/>
    <lineage>
        <taxon>Eukaryota</taxon>
        <taxon>Sar</taxon>
        <taxon>Alveolata</taxon>
        <taxon>Dinophyceae</taxon>
        <taxon>Suessiales</taxon>
        <taxon>Symbiodiniaceae</taxon>
        <taxon>Symbiodinium</taxon>
    </lineage>
</organism>
<dbReference type="PANTHER" id="PTHR12736:SF7">
    <property type="entry name" value="LANC-LIKE PROTEIN 3"/>
    <property type="match status" value="1"/>
</dbReference>
<feature type="binding site" evidence="2">
    <location>
        <position position="455"/>
    </location>
    <ligand>
        <name>Zn(2+)</name>
        <dbReference type="ChEBI" id="CHEBI:29105"/>
    </ligand>
</feature>
<dbReference type="SMART" id="SM00932">
    <property type="entry name" value="Nfu_N"/>
    <property type="match status" value="1"/>
</dbReference>
<evidence type="ECO:0000256" key="1">
    <source>
        <dbReference type="ARBA" id="ARBA00007179"/>
    </source>
</evidence>
<dbReference type="Gene3D" id="3.30.1370.70">
    <property type="entry name" value="Scaffold protein Nfu/NifU, N-terminal domain"/>
    <property type="match status" value="1"/>
</dbReference>
<dbReference type="Proteomes" id="UP000604046">
    <property type="component" value="Unassembled WGS sequence"/>
</dbReference>
<keyword evidence="5" id="KW-1185">Reference proteome</keyword>
<dbReference type="PRINTS" id="PR01951">
    <property type="entry name" value="LANCEUKARYTE"/>
</dbReference>
<dbReference type="GO" id="GO:0005886">
    <property type="term" value="C:plasma membrane"/>
    <property type="evidence" value="ECO:0007669"/>
    <property type="project" value="TreeGrafter"/>
</dbReference>
<dbReference type="Gene3D" id="1.50.10.10">
    <property type="match status" value="1"/>
</dbReference>
<feature type="binding site" evidence="2">
    <location>
        <position position="456"/>
    </location>
    <ligand>
        <name>Zn(2+)</name>
        <dbReference type="ChEBI" id="CHEBI:29105"/>
    </ligand>
</feature>
<dbReference type="GO" id="GO:0005975">
    <property type="term" value="P:carbohydrate metabolic process"/>
    <property type="evidence" value="ECO:0007669"/>
    <property type="project" value="InterPro"/>
</dbReference>
<dbReference type="SMART" id="SM01260">
    <property type="entry name" value="LANC_like"/>
    <property type="match status" value="1"/>
</dbReference>
<dbReference type="InterPro" id="IPR007822">
    <property type="entry name" value="LANC-like"/>
</dbReference>
<feature type="domain" description="Scaffold protein Nfu/NifU N-terminal" evidence="3">
    <location>
        <begin position="29"/>
        <end position="118"/>
    </location>
</feature>
<dbReference type="SUPFAM" id="SSF110836">
    <property type="entry name" value="Hypothetical protein SAV1430"/>
    <property type="match status" value="1"/>
</dbReference>
<dbReference type="EMBL" id="CAJNDS010000779">
    <property type="protein sequence ID" value="CAE7233277.1"/>
    <property type="molecule type" value="Genomic_DNA"/>
</dbReference>
<evidence type="ECO:0000313" key="5">
    <source>
        <dbReference type="Proteomes" id="UP000604046"/>
    </source>
</evidence>
<comment type="caution">
    <text evidence="4">The sequence shown here is derived from an EMBL/GenBank/DDBJ whole genome shotgun (WGS) entry which is preliminary data.</text>
</comment>
<evidence type="ECO:0000256" key="2">
    <source>
        <dbReference type="PIRSR" id="PIRSR607822-1"/>
    </source>
</evidence>
<comment type="similarity">
    <text evidence="1">Belongs to the LanC-like protein family.</text>
</comment>
<dbReference type="OrthoDB" id="565552at2759"/>
<proteinExistence type="inferred from homology"/>
<dbReference type="InterPro" id="IPR036498">
    <property type="entry name" value="Nfu/NifU_N_sf"/>
</dbReference>
<name>A0A812KNQ6_9DINO</name>
<dbReference type="InterPro" id="IPR012341">
    <property type="entry name" value="6hp_glycosidase-like_sf"/>
</dbReference>
<dbReference type="AlphaFoldDB" id="A0A812KNQ6"/>
<dbReference type="InterPro" id="IPR014824">
    <property type="entry name" value="Nfu/NifU_N"/>
</dbReference>
<dbReference type="GO" id="GO:0046872">
    <property type="term" value="F:metal ion binding"/>
    <property type="evidence" value="ECO:0007669"/>
    <property type="project" value="UniProtKB-KW"/>
</dbReference>
<dbReference type="InterPro" id="IPR020464">
    <property type="entry name" value="LanC-like_prot_euk"/>
</dbReference>
<sequence length="544" mass="58662">MAALVGYISRSRAPLGRLSWQPLRRHIAVTAEPTPNPDSIMFYPNDRDVLGDGTQTMRFSNKYETNDSPLAAAIFKVKGVNEVMLAAKHVTVTKAPSSDWSLMQPNLELVISQFYAAGLEASGQGGGSVVDKIRGYWRLPLTDASQQLEASERASALLPQLADAAQRGAIATSRGSSAGFEVYTGLGGIALAFYRASRHCQETPRARGAPASASVELARKALAVSGACLKAKPRSQEVSFFCGTPGFLAIACASCQALGDSTGCQGHLRNLLDWSAAALGHAEDELLFGRAGYLYALLWVRQLLGSDAADFATPLRAVAERLVETGRSRAERYDWPLMWHCFKEPYLGAAHGVVGILAMLLHCYDLLSEGSRQLVRATLQKLLSIRYTSGNVPIVLGDRRDEHVHWCHGASGLPALCLLAATVLGDADGSLRAAALQAGEVVWQRGLILKGLGLCHGIAGNAYAFLSLYRADRDSRHLARAQAFAAMMQQPEIQEAIRRQPDSQRLVRGVPDSPLSLMEGDAGLFCFLLDMAAPERSSFPGWEL</sequence>
<dbReference type="PRINTS" id="PR01950">
    <property type="entry name" value="LANCSUPER"/>
</dbReference>
<protein>
    <submittedName>
        <fullName evidence="4">LANCL1 protein</fullName>
    </submittedName>
</protein>
<dbReference type="CDD" id="cd04794">
    <property type="entry name" value="euk_LANCL"/>
    <property type="match status" value="1"/>
</dbReference>
<dbReference type="GO" id="GO:0031179">
    <property type="term" value="P:peptide modification"/>
    <property type="evidence" value="ECO:0007669"/>
    <property type="project" value="InterPro"/>
</dbReference>
<dbReference type="SUPFAM" id="SSF158745">
    <property type="entry name" value="LanC-like"/>
    <property type="match status" value="1"/>
</dbReference>